<reference evidence="2 3" key="1">
    <citation type="submission" date="2019-09" db="EMBL/GenBank/DDBJ databases">
        <title>Whole genome sequences of isolates from the Mars Exploration Rovers.</title>
        <authorList>
            <person name="Seuylemezian A."/>
            <person name="Vaishampayan P."/>
        </authorList>
    </citation>
    <scope>NUCLEOTIDE SEQUENCE [LARGE SCALE GENOMIC DNA]</scope>
    <source>
        <strain evidence="2 3">MER_TA_151</strain>
    </source>
</reference>
<dbReference type="AlphaFoldDB" id="A0A5J5HUE6"/>
<evidence type="ECO:0000259" key="1">
    <source>
        <dbReference type="SMART" id="SM00382"/>
    </source>
</evidence>
<protein>
    <submittedName>
        <fullName evidence="2">MoxR family ATPase</fullName>
    </submittedName>
</protein>
<sequence length="301" mass="34259">MNVSQMSRVEIKDQLRAIAVYYASDEVALAIKNAQILGKPILVEGPPGVGKTELAKAVAKLMDTDMIRLQCSPEMSERKALYEFNYTKQLLFIQMLKDQMHFNPNESISQMIERLDADNPFYSEHFLLKRPILQAFCPEDGKQKVLLIDELDKADEAFEYGLLEAFSDFTISIPELGTIEATVKPITIVTSNRTRRLTDTFLRRCIYLYIDYPSVKEETDILTTKTNANPHLAQQIAGIMKKLREHNLKQKPSIAESIEWATILSIHFENDEATVEAMKETISIIAKQPSDREKIVDMLVG</sequence>
<dbReference type="InterPro" id="IPR003959">
    <property type="entry name" value="ATPase_AAA_core"/>
</dbReference>
<dbReference type="PANTHER" id="PTHR42759:SF1">
    <property type="entry name" value="MAGNESIUM-CHELATASE SUBUNIT CHLD"/>
    <property type="match status" value="1"/>
</dbReference>
<dbReference type="Proteomes" id="UP000326671">
    <property type="component" value="Unassembled WGS sequence"/>
</dbReference>
<dbReference type="GO" id="GO:0005524">
    <property type="term" value="F:ATP binding"/>
    <property type="evidence" value="ECO:0007669"/>
    <property type="project" value="InterPro"/>
</dbReference>
<dbReference type="Gene3D" id="3.40.50.300">
    <property type="entry name" value="P-loop containing nucleotide triphosphate hydrolases"/>
    <property type="match status" value="1"/>
</dbReference>
<dbReference type="PANTHER" id="PTHR42759">
    <property type="entry name" value="MOXR FAMILY PROTEIN"/>
    <property type="match status" value="1"/>
</dbReference>
<dbReference type="CDD" id="cd00009">
    <property type="entry name" value="AAA"/>
    <property type="match status" value="1"/>
</dbReference>
<proteinExistence type="predicted"/>
<dbReference type="EMBL" id="VYKL01000018">
    <property type="protein sequence ID" value="KAA9023925.1"/>
    <property type="molecule type" value="Genomic_DNA"/>
</dbReference>
<accession>A0A5J5HUE6</accession>
<gene>
    <name evidence="2" type="ORF">F4V44_12370</name>
</gene>
<evidence type="ECO:0000313" key="3">
    <source>
        <dbReference type="Proteomes" id="UP000326671"/>
    </source>
</evidence>
<organism evidence="2 3">
    <name type="scientific">Niallia endozanthoxylica</name>
    <dbReference type="NCBI Taxonomy" id="2036016"/>
    <lineage>
        <taxon>Bacteria</taxon>
        <taxon>Bacillati</taxon>
        <taxon>Bacillota</taxon>
        <taxon>Bacilli</taxon>
        <taxon>Bacillales</taxon>
        <taxon>Bacillaceae</taxon>
        <taxon>Niallia</taxon>
    </lineage>
</organism>
<dbReference type="Pfam" id="PF00004">
    <property type="entry name" value="AAA"/>
    <property type="match status" value="1"/>
</dbReference>
<dbReference type="InterPro" id="IPR050764">
    <property type="entry name" value="CbbQ/NirQ/NorQ/GpvN"/>
</dbReference>
<comment type="caution">
    <text evidence="2">The sequence shown here is derived from an EMBL/GenBank/DDBJ whole genome shotgun (WGS) entry which is preliminary data.</text>
</comment>
<dbReference type="GO" id="GO:0016887">
    <property type="term" value="F:ATP hydrolysis activity"/>
    <property type="evidence" value="ECO:0007669"/>
    <property type="project" value="InterPro"/>
</dbReference>
<dbReference type="RefSeq" id="WP_150440325.1">
    <property type="nucleotide sequence ID" value="NZ_VYKL01000018.1"/>
</dbReference>
<dbReference type="SUPFAM" id="SSF52540">
    <property type="entry name" value="P-loop containing nucleoside triphosphate hydrolases"/>
    <property type="match status" value="1"/>
</dbReference>
<name>A0A5J5HUE6_9BACI</name>
<evidence type="ECO:0000313" key="2">
    <source>
        <dbReference type="EMBL" id="KAA9023925.1"/>
    </source>
</evidence>
<dbReference type="SMART" id="SM00382">
    <property type="entry name" value="AAA"/>
    <property type="match status" value="1"/>
</dbReference>
<feature type="domain" description="AAA+ ATPase" evidence="1">
    <location>
        <begin position="37"/>
        <end position="211"/>
    </location>
</feature>
<dbReference type="OrthoDB" id="9783370at2"/>
<dbReference type="InterPro" id="IPR003593">
    <property type="entry name" value="AAA+_ATPase"/>
</dbReference>
<dbReference type="InterPro" id="IPR027417">
    <property type="entry name" value="P-loop_NTPase"/>
</dbReference>
<keyword evidence="3" id="KW-1185">Reference proteome</keyword>